<dbReference type="InterPro" id="IPR014710">
    <property type="entry name" value="RmlC-like_jellyroll"/>
</dbReference>
<dbReference type="CDD" id="cd02219">
    <property type="entry name" value="cupin_YjlB-like"/>
    <property type="match status" value="1"/>
</dbReference>
<gene>
    <name evidence="1" type="ORF">NA57DRAFT_61494</name>
</gene>
<dbReference type="InterPro" id="IPR011051">
    <property type="entry name" value="RmlC_Cupin_sf"/>
</dbReference>
<dbReference type="AlphaFoldDB" id="A0A9P4I5L8"/>
<dbReference type="EMBL" id="ML978138">
    <property type="protein sequence ID" value="KAF2093368.1"/>
    <property type="molecule type" value="Genomic_DNA"/>
</dbReference>
<dbReference type="PIRSF" id="PIRSF019307">
    <property type="entry name" value="UCP019307"/>
    <property type="match status" value="1"/>
</dbReference>
<accession>A0A9P4I5L8</accession>
<dbReference type="InterPro" id="IPR014500">
    <property type="entry name" value="UCP019307_cupin"/>
</dbReference>
<evidence type="ECO:0008006" key="3">
    <source>
        <dbReference type="Google" id="ProtNLM"/>
    </source>
</evidence>
<proteinExistence type="predicted"/>
<dbReference type="Proteomes" id="UP000799772">
    <property type="component" value="Unassembled WGS sequence"/>
</dbReference>
<comment type="caution">
    <text evidence="1">The sequence shown here is derived from an EMBL/GenBank/DDBJ whole genome shotgun (WGS) entry which is preliminary data.</text>
</comment>
<sequence>MPQTNPETFYISPTPHVPNSKFPVLVYRNVFSDPTPDSIQESIEKNDWLTGGTWGPYKNSHFHSVTHECYAIYQGSSRLQLGKGPLDGKGGVEVDVAKGDVIVLPAGTAHCSLSSDGGYEYMGLYPKGSPKWDNNWCKAGPEETESKAQNARSVPIPQCDPLYGSDGPLVNLWTKAAA</sequence>
<dbReference type="OrthoDB" id="2446447at2759"/>
<dbReference type="PANTHER" id="PTHR36448">
    <property type="entry name" value="BLR7373 PROTEIN"/>
    <property type="match status" value="1"/>
</dbReference>
<evidence type="ECO:0000313" key="2">
    <source>
        <dbReference type="Proteomes" id="UP000799772"/>
    </source>
</evidence>
<reference evidence="1" key="1">
    <citation type="journal article" date="2020" name="Stud. Mycol.">
        <title>101 Dothideomycetes genomes: a test case for predicting lifestyles and emergence of pathogens.</title>
        <authorList>
            <person name="Haridas S."/>
            <person name="Albert R."/>
            <person name="Binder M."/>
            <person name="Bloem J."/>
            <person name="Labutti K."/>
            <person name="Salamov A."/>
            <person name="Andreopoulos B."/>
            <person name="Baker S."/>
            <person name="Barry K."/>
            <person name="Bills G."/>
            <person name="Bluhm B."/>
            <person name="Cannon C."/>
            <person name="Castanera R."/>
            <person name="Culley D."/>
            <person name="Daum C."/>
            <person name="Ezra D."/>
            <person name="Gonzalez J."/>
            <person name="Henrissat B."/>
            <person name="Kuo A."/>
            <person name="Liang C."/>
            <person name="Lipzen A."/>
            <person name="Lutzoni F."/>
            <person name="Magnuson J."/>
            <person name="Mondo S."/>
            <person name="Nolan M."/>
            <person name="Ohm R."/>
            <person name="Pangilinan J."/>
            <person name="Park H.-J."/>
            <person name="Ramirez L."/>
            <person name="Alfaro M."/>
            <person name="Sun H."/>
            <person name="Tritt A."/>
            <person name="Yoshinaga Y."/>
            <person name="Zwiers L.-H."/>
            <person name="Turgeon B."/>
            <person name="Goodwin S."/>
            <person name="Spatafora J."/>
            <person name="Crous P."/>
            <person name="Grigoriev I."/>
        </authorList>
    </citation>
    <scope>NUCLEOTIDE SEQUENCE</scope>
    <source>
        <strain evidence="1">CBS 133067</strain>
    </source>
</reference>
<organism evidence="1 2">
    <name type="scientific">Rhizodiscina lignyota</name>
    <dbReference type="NCBI Taxonomy" id="1504668"/>
    <lineage>
        <taxon>Eukaryota</taxon>
        <taxon>Fungi</taxon>
        <taxon>Dikarya</taxon>
        <taxon>Ascomycota</taxon>
        <taxon>Pezizomycotina</taxon>
        <taxon>Dothideomycetes</taxon>
        <taxon>Pleosporomycetidae</taxon>
        <taxon>Aulographales</taxon>
        <taxon>Rhizodiscinaceae</taxon>
        <taxon>Rhizodiscina</taxon>
    </lineage>
</organism>
<dbReference type="InterPro" id="IPR047121">
    <property type="entry name" value="YjiB-like"/>
</dbReference>
<protein>
    <recommendedName>
        <fullName evidence="3">Cupin type-1 domain-containing protein</fullName>
    </recommendedName>
</protein>
<dbReference type="PANTHER" id="PTHR36448:SF2">
    <property type="entry name" value="CUPIN TYPE-1 DOMAIN-CONTAINING PROTEIN"/>
    <property type="match status" value="1"/>
</dbReference>
<dbReference type="SUPFAM" id="SSF51182">
    <property type="entry name" value="RmlC-like cupins"/>
    <property type="match status" value="1"/>
</dbReference>
<dbReference type="Gene3D" id="2.60.120.10">
    <property type="entry name" value="Jelly Rolls"/>
    <property type="match status" value="1"/>
</dbReference>
<keyword evidence="2" id="KW-1185">Reference proteome</keyword>
<name>A0A9P4I5L8_9PEZI</name>
<evidence type="ECO:0000313" key="1">
    <source>
        <dbReference type="EMBL" id="KAF2093368.1"/>
    </source>
</evidence>